<evidence type="ECO:0000256" key="3">
    <source>
        <dbReference type="ARBA" id="ARBA00022692"/>
    </source>
</evidence>
<dbReference type="PANTHER" id="PTHR42643:SF38">
    <property type="entry name" value="IONOTROPIC RECEPTOR 100A"/>
    <property type="match status" value="1"/>
</dbReference>
<dbReference type="PANTHER" id="PTHR42643">
    <property type="entry name" value="IONOTROPIC RECEPTOR 20A-RELATED"/>
    <property type="match status" value="1"/>
</dbReference>
<feature type="transmembrane region" description="Helical" evidence="8">
    <location>
        <begin position="343"/>
        <end position="366"/>
    </location>
</feature>
<sequence length="375" mass="42511">MVTNLEYSGGYCGLDGIILGEAVKLFGFNMSVVGEQSFGYMDAAGTPSGSLKDVVEGVADVSFASRFQLPFRNVDFLFFVWTDCICAIVKRPKERPVWYFPYEAFKLRVWFVILGTLTCAGVFSWVKSIVVSKRPGMKVCERSSLLYYILDAVTTGLFGFILIKRVTCILMKGHVNFVFTTLTHFDPVDSQLELYQQGYTIYTSPGVKTLIEPPVNEVQDQLLKNRLITSNEDDGFQSVLRYRKAATLRRKSDFVLESRMSYLDEDSEFLFRVVEESFRCQYLSYISTDGKYEHLRLFMARMVEAGLPSMYYKWTYNSLGLGDAVSSPSTKPRPVAKVELTDLRIVFGLLFAGQALAVGAFVLEVYCHNRGVKWL</sequence>
<dbReference type="EMBL" id="JAHIBW010000019">
    <property type="protein sequence ID" value="KAG7301557.1"/>
    <property type="molecule type" value="Genomic_DNA"/>
</dbReference>
<keyword evidence="3 8" id="KW-0812">Transmembrane</keyword>
<keyword evidence="10" id="KW-1185">Reference proteome</keyword>
<evidence type="ECO:0000256" key="6">
    <source>
        <dbReference type="ARBA" id="ARBA00023170"/>
    </source>
</evidence>
<dbReference type="Proteomes" id="UP000823941">
    <property type="component" value="Chromosome 19"/>
</dbReference>
<protein>
    <submittedName>
        <fullName evidence="9">Uncharacterized protein</fullName>
    </submittedName>
</protein>
<evidence type="ECO:0000256" key="7">
    <source>
        <dbReference type="ARBA" id="ARBA00023180"/>
    </source>
</evidence>
<keyword evidence="2" id="KW-1003">Cell membrane</keyword>
<evidence type="ECO:0000313" key="9">
    <source>
        <dbReference type="EMBL" id="KAG7301557.1"/>
    </source>
</evidence>
<proteinExistence type="predicted"/>
<evidence type="ECO:0000256" key="2">
    <source>
        <dbReference type="ARBA" id="ARBA00022475"/>
    </source>
</evidence>
<accession>A0ABQ7Q8I5</accession>
<evidence type="ECO:0000256" key="5">
    <source>
        <dbReference type="ARBA" id="ARBA00023136"/>
    </source>
</evidence>
<comment type="caution">
    <text evidence="9">The sequence shown here is derived from an EMBL/GenBank/DDBJ whole genome shotgun (WGS) entry which is preliminary data.</text>
</comment>
<evidence type="ECO:0000256" key="8">
    <source>
        <dbReference type="SAM" id="Phobius"/>
    </source>
</evidence>
<keyword evidence="6" id="KW-0675">Receptor</keyword>
<dbReference type="InterPro" id="IPR052192">
    <property type="entry name" value="Insect_Ionotropic_Sensory_Rcpt"/>
</dbReference>
<keyword evidence="4 8" id="KW-1133">Transmembrane helix</keyword>
<evidence type="ECO:0000256" key="4">
    <source>
        <dbReference type="ARBA" id="ARBA00022989"/>
    </source>
</evidence>
<evidence type="ECO:0000313" key="10">
    <source>
        <dbReference type="Proteomes" id="UP000823941"/>
    </source>
</evidence>
<keyword evidence="7" id="KW-0325">Glycoprotein</keyword>
<gene>
    <name evidence="9" type="ORF">JYU34_014524</name>
</gene>
<comment type="subcellular location">
    <subcellularLocation>
        <location evidence="1">Cell membrane</location>
        <topology evidence="1">Multi-pass membrane protein</topology>
    </subcellularLocation>
</comment>
<name>A0ABQ7Q8I5_PLUXY</name>
<organism evidence="9 10">
    <name type="scientific">Plutella xylostella</name>
    <name type="common">Diamondback moth</name>
    <name type="synonym">Plutella maculipennis</name>
    <dbReference type="NCBI Taxonomy" id="51655"/>
    <lineage>
        <taxon>Eukaryota</taxon>
        <taxon>Metazoa</taxon>
        <taxon>Ecdysozoa</taxon>
        <taxon>Arthropoda</taxon>
        <taxon>Hexapoda</taxon>
        <taxon>Insecta</taxon>
        <taxon>Pterygota</taxon>
        <taxon>Neoptera</taxon>
        <taxon>Endopterygota</taxon>
        <taxon>Lepidoptera</taxon>
        <taxon>Glossata</taxon>
        <taxon>Ditrysia</taxon>
        <taxon>Yponomeutoidea</taxon>
        <taxon>Plutellidae</taxon>
        <taxon>Plutella</taxon>
    </lineage>
</organism>
<evidence type="ECO:0000256" key="1">
    <source>
        <dbReference type="ARBA" id="ARBA00004651"/>
    </source>
</evidence>
<feature type="transmembrane region" description="Helical" evidence="8">
    <location>
        <begin position="146"/>
        <end position="163"/>
    </location>
</feature>
<reference evidence="9 10" key="1">
    <citation type="submission" date="2021-06" db="EMBL/GenBank/DDBJ databases">
        <title>A haploid diamondback moth (Plutella xylostella L.) genome assembly resolves 31 chromosomes and identifies a diamide resistance mutation.</title>
        <authorList>
            <person name="Ward C.M."/>
            <person name="Perry K.D."/>
            <person name="Baker G."/>
            <person name="Powis K."/>
            <person name="Heckel D.G."/>
            <person name="Baxter S.W."/>
        </authorList>
    </citation>
    <scope>NUCLEOTIDE SEQUENCE [LARGE SCALE GENOMIC DNA]</scope>
    <source>
        <strain evidence="9 10">LV</strain>
        <tissue evidence="9">Single pupa</tissue>
    </source>
</reference>
<feature type="transmembrane region" description="Helical" evidence="8">
    <location>
        <begin position="109"/>
        <end position="126"/>
    </location>
</feature>
<keyword evidence="5 8" id="KW-0472">Membrane</keyword>